<evidence type="ECO:0000313" key="5">
    <source>
        <dbReference type="EnsemblMetazoa" id="ASIC000099-PA"/>
    </source>
</evidence>
<sequence>MNQALISIPLQSVSRFCRICTASNGVDYPIYELSHTNEGTTKLHAILVKLFPTVFNESQVLSDKLMNWPSKICQDCKGKVMESYRLYELCQKSIHQLTILAANQQTQEEKDDPLAQIKMEFVECEEPTAEPKEEYDADDPLSKRRGVSPTEDVLNIAEKNCSSTANELHLKPSMSTVQGYLNDYPIRFRNPLPFLPCHTDRLKLSLFLSIARLLALLLRLLHHMHPLLLTFLHLILQFSRTRNE</sequence>
<reference evidence="4 6" key="1">
    <citation type="journal article" date="2014" name="BMC Genomics">
        <title>Genome sequence of Anopheles sinensis provides insight into genetics basis of mosquito competence for malaria parasites.</title>
        <authorList>
            <person name="Zhou D."/>
            <person name="Zhang D."/>
            <person name="Ding G."/>
            <person name="Shi L."/>
            <person name="Hou Q."/>
            <person name="Ye Y."/>
            <person name="Xu Y."/>
            <person name="Zhou H."/>
            <person name="Xiong C."/>
            <person name="Li S."/>
            <person name="Yu J."/>
            <person name="Hong S."/>
            <person name="Yu X."/>
            <person name="Zou P."/>
            <person name="Chen C."/>
            <person name="Chang X."/>
            <person name="Wang W."/>
            <person name="Lv Y."/>
            <person name="Sun Y."/>
            <person name="Ma L."/>
            <person name="Shen B."/>
            <person name="Zhu C."/>
        </authorList>
    </citation>
    <scope>NUCLEOTIDE SEQUENCE [LARGE SCALE GENOMIC DNA]</scope>
</reference>
<feature type="domain" description="ZAD" evidence="3">
    <location>
        <begin position="15"/>
        <end position="100"/>
    </location>
</feature>
<gene>
    <name evidence="4" type="ORF">ZHAS_00000099</name>
</gene>
<dbReference type="EnsemblMetazoa" id="ASIC000099-RA">
    <property type="protein sequence ID" value="ASIC000099-PA"/>
    <property type="gene ID" value="ASIC000099"/>
</dbReference>
<dbReference type="Gene3D" id="3.40.1800.20">
    <property type="match status" value="1"/>
</dbReference>
<dbReference type="GO" id="GO:0005634">
    <property type="term" value="C:nucleus"/>
    <property type="evidence" value="ECO:0007669"/>
    <property type="project" value="InterPro"/>
</dbReference>
<dbReference type="GO" id="GO:0008270">
    <property type="term" value="F:zinc ion binding"/>
    <property type="evidence" value="ECO:0007669"/>
    <property type="project" value="UniProtKB-UniRule"/>
</dbReference>
<feature type="region of interest" description="Disordered" evidence="2">
    <location>
        <begin position="125"/>
        <end position="147"/>
    </location>
</feature>
<dbReference type="EMBL" id="ATLV01000457">
    <property type="status" value="NOT_ANNOTATED_CDS"/>
    <property type="molecule type" value="Genomic_DNA"/>
</dbReference>
<keyword evidence="1" id="KW-0863">Zinc-finger</keyword>
<evidence type="ECO:0000313" key="6">
    <source>
        <dbReference type="Proteomes" id="UP000030765"/>
    </source>
</evidence>
<feature type="binding site" evidence="1">
    <location>
        <position position="17"/>
    </location>
    <ligand>
        <name>Zn(2+)</name>
        <dbReference type="ChEBI" id="CHEBI:29105"/>
    </ligand>
</feature>
<evidence type="ECO:0000256" key="2">
    <source>
        <dbReference type="SAM" id="MobiDB-lite"/>
    </source>
</evidence>
<dbReference type="AlphaFoldDB" id="A0A084V9V0"/>
<feature type="binding site" evidence="1">
    <location>
        <position position="20"/>
    </location>
    <ligand>
        <name>Zn(2+)</name>
        <dbReference type="ChEBI" id="CHEBI:29105"/>
    </ligand>
</feature>
<dbReference type="SMART" id="SM00868">
    <property type="entry name" value="zf-AD"/>
    <property type="match status" value="1"/>
</dbReference>
<proteinExistence type="predicted"/>
<dbReference type="Proteomes" id="UP000030765">
    <property type="component" value="Unassembled WGS sequence"/>
</dbReference>
<name>A0A084V9V0_ANOSI</name>
<feature type="binding site" evidence="1">
    <location>
        <position position="73"/>
    </location>
    <ligand>
        <name>Zn(2+)</name>
        <dbReference type="ChEBI" id="CHEBI:29105"/>
    </ligand>
</feature>
<accession>A0A084V9V0</accession>
<dbReference type="InterPro" id="IPR012934">
    <property type="entry name" value="Znf_AD"/>
</dbReference>
<dbReference type="EMBL" id="KE523882">
    <property type="protein sequence ID" value="KFB34744.1"/>
    <property type="molecule type" value="Genomic_DNA"/>
</dbReference>
<dbReference type="Pfam" id="PF07776">
    <property type="entry name" value="zf-AD"/>
    <property type="match status" value="1"/>
</dbReference>
<dbReference type="SUPFAM" id="SSF57716">
    <property type="entry name" value="Glucocorticoid receptor-like (DNA-binding domain)"/>
    <property type="match status" value="1"/>
</dbReference>
<dbReference type="VEuPathDB" id="VectorBase:ASIC000099"/>
<dbReference type="PROSITE" id="PS51915">
    <property type="entry name" value="ZAD"/>
    <property type="match status" value="1"/>
</dbReference>
<protein>
    <submittedName>
        <fullName evidence="4">AGAP010979-PA-like protein</fullName>
    </submittedName>
</protein>
<keyword evidence="1" id="KW-0862">Zinc</keyword>
<organism evidence="4">
    <name type="scientific">Anopheles sinensis</name>
    <name type="common">Mosquito</name>
    <dbReference type="NCBI Taxonomy" id="74873"/>
    <lineage>
        <taxon>Eukaryota</taxon>
        <taxon>Metazoa</taxon>
        <taxon>Ecdysozoa</taxon>
        <taxon>Arthropoda</taxon>
        <taxon>Hexapoda</taxon>
        <taxon>Insecta</taxon>
        <taxon>Pterygota</taxon>
        <taxon>Neoptera</taxon>
        <taxon>Endopterygota</taxon>
        <taxon>Diptera</taxon>
        <taxon>Nematocera</taxon>
        <taxon>Culicoidea</taxon>
        <taxon>Culicidae</taxon>
        <taxon>Anophelinae</taxon>
        <taxon>Anopheles</taxon>
    </lineage>
</organism>
<dbReference type="VEuPathDB" id="VectorBase:ASIS021902"/>
<keyword evidence="1" id="KW-0479">Metal-binding</keyword>
<reference evidence="5" key="2">
    <citation type="submission" date="2020-05" db="UniProtKB">
        <authorList>
            <consortium name="EnsemblMetazoa"/>
        </authorList>
    </citation>
    <scope>IDENTIFICATION</scope>
</reference>
<dbReference type="STRING" id="74873.A0A084V9V0"/>
<evidence type="ECO:0000259" key="3">
    <source>
        <dbReference type="PROSITE" id="PS51915"/>
    </source>
</evidence>
<evidence type="ECO:0000256" key="1">
    <source>
        <dbReference type="PROSITE-ProRule" id="PRU01263"/>
    </source>
</evidence>
<keyword evidence="6" id="KW-1185">Reference proteome</keyword>
<feature type="binding site" evidence="1">
    <location>
        <position position="76"/>
    </location>
    <ligand>
        <name>Zn(2+)</name>
        <dbReference type="ChEBI" id="CHEBI:29105"/>
    </ligand>
</feature>
<evidence type="ECO:0000313" key="4">
    <source>
        <dbReference type="EMBL" id="KFB34744.1"/>
    </source>
</evidence>